<organism evidence="11 12">
    <name type="scientific">Fulvimarina manganoxydans</name>
    <dbReference type="NCBI Taxonomy" id="937218"/>
    <lineage>
        <taxon>Bacteria</taxon>
        <taxon>Pseudomonadati</taxon>
        <taxon>Pseudomonadota</taxon>
        <taxon>Alphaproteobacteria</taxon>
        <taxon>Hyphomicrobiales</taxon>
        <taxon>Aurantimonadaceae</taxon>
        <taxon>Fulvimarina</taxon>
    </lineage>
</organism>
<evidence type="ECO:0000256" key="3">
    <source>
        <dbReference type="ARBA" id="ARBA00022475"/>
    </source>
</evidence>
<keyword evidence="5 9" id="KW-0812">Transmembrane</keyword>
<dbReference type="OrthoDB" id="9794346at2"/>
<comment type="function">
    <text evidence="9">Part of the tripartite ATP-independent periplasmic (TRAP) transport system.</text>
</comment>
<dbReference type="RefSeq" id="WP_084409031.1">
    <property type="nucleotide sequence ID" value="NZ_FWXR01000003.1"/>
</dbReference>
<accession>A0A1W1ZY29</accession>
<dbReference type="GO" id="GO:0022857">
    <property type="term" value="F:transmembrane transporter activity"/>
    <property type="evidence" value="ECO:0007669"/>
    <property type="project" value="UniProtKB-UniRule"/>
</dbReference>
<feature type="transmembrane region" description="Helical" evidence="9">
    <location>
        <begin position="131"/>
        <end position="153"/>
    </location>
</feature>
<dbReference type="GO" id="GO:0005886">
    <property type="term" value="C:plasma membrane"/>
    <property type="evidence" value="ECO:0007669"/>
    <property type="project" value="UniProtKB-SubCell"/>
</dbReference>
<dbReference type="PANTHER" id="PTHR35011">
    <property type="entry name" value="2,3-DIKETO-L-GULONATE TRAP TRANSPORTER SMALL PERMEASE PROTEIN YIAM"/>
    <property type="match status" value="1"/>
</dbReference>
<keyword evidence="6 9" id="KW-1133">Transmembrane helix</keyword>
<dbReference type="InterPro" id="IPR007387">
    <property type="entry name" value="TRAP_DctQ"/>
</dbReference>
<feature type="transmembrane region" description="Helical" evidence="9">
    <location>
        <begin position="20"/>
        <end position="40"/>
    </location>
</feature>
<proteinExistence type="inferred from homology"/>
<name>A0A1W1ZY29_9HYPH</name>
<evidence type="ECO:0000259" key="10">
    <source>
        <dbReference type="Pfam" id="PF04290"/>
    </source>
</evidence>
<gene>
    <name evidence="11" type="ORF">SAMN06297251_103213</name>
</gene>
<dbReference type="STRING" id="937218.SAMN06297251_103213"/>
<evidence type="ECO:0000256" key="9">
    <source>
        <dbReference type="RuleBase" id="RU369079"/>
    </source>
</evidence>
<dbReference type="PANTHER" id="PTHR35011:SF4">
    <property type="entry name" value="SLL1102 PROTEIN"/>
    <property type="match status" value="1"/>
</dbReference>
<keyword evidence="2 9" id="KW-0813">Transport</keyword>
<feature type="domain" description="Tripartite ATP-independent periplasmic transporters DctQ component" evidence="10">
    <location>
        <begin position="26"/>
        <end position="160"/>
    </location>
</feature>
<evidence type="ECO:0000256" key="1">
    <source>
        <dbReference type="ARBA" id="ARBA00004429"/>
    </source>
</evidence>
<evidence type="ECO:0000256" key="5">
    <source>
        <dbReference type="ARBA" id="ARBA00022692"/>
    </source>
</evidence>
<keyword evidence="3" id="KW-1003">Cell membrane</keyword>
<evidence type="ECO:0000256" key="2">
    <source>
        <dbReference type="ARBA" id="ARBA00022448"/>
    </source>
</evidence>
<evidence type="ECO:0000256" key="4">
    <source>
        <dbReference type="ARBA" id="ARBA00022519"/>
    </source>
</evidence>
<protein>
    <recommendedName>
        <fullName evidence="9">TRAP transporter small permease protein</fullName>
    </recommendedName>
</protein>
<dbReference type="InterPro" id="IPR055348">
    <property type="entry name" value="DctQ"/>
</dbReference>
<keyword evidence="4 9" id="KW-0997">Cell inner membrane</keyword>
<evidence type="ECO:0000256" key="7">
    <source>
        <dbReference type="ARBA" id="ARBA00023136"/>
    </source>
</evidence>
<evidence type="ECO:0000256" key="8">
    <source>
        <dbReference type="ARBA" id="ARBA00038436"/>
    </source>
</evidence>
<comment type="similarity">
    <text evidence="8 9">Belongs to the TRAP transporter small permease family.</text>
</comment>
<feature type="transmembrane region" description="Helical" evidence="9">
    <location>
        <begin position="88"/>
        <end position="111"/>
    </location>
</feature>
<evidence type="ECO:0000313" key="12">
    <source>
        <dbReference type="Proteomes" id="UP000192656"/>
    </source>
</evidence>
<sequence length="194" mass="21803">MLAFIRFADNLSAAFGKAFAWLIILMTFGTSYEVFVRYVLNAPTPWAFDVSFIMYGTLFMMGGAYTLSRNGHVRGDFLYRLWSARTQASVDLVLYLIFYFPGVTALIVTGWKYAERSVRYGEVSVNSPAGIPIFQFKAVMVAAGLLLFVQGIAEILRCIRCIRDGYWTRAEEDVEETENTILNKATAAESDAHP</sequence>
<dbReference type="AlphaFoldDB" id="A0A1W1ZY29"/>
<evidence type="ECO:0000256" key="6">
    <source>
        <dbReference type="ARBA" id="ARBA00022989"/>
    </source>
</evidence>
<reference evidence="11 12" key="1">
    <citation type="submission" date="2017-04" db="EMBL/GenBank/DDBJ databases">
        <authorList>
            <person name="Afonso C.L."/>
            <person name="Miller P.J."/>
            <person name="Scott M.A."/>
            <person name="Spackman E."/>
            <person name="Goraichik I."/>
            <person name="Dimitrov K.M."/>
            <person name="Suarez D.L."/>
            <person name="Swayne D.E."/>
        </authorList>
    </citation>
    <scope>NUCLEOTIDE SEQUENCE [LARGE SCALE GENOMIC DNA]</scope>
    <source>
        <strain evidence="11 12">CGMCC 1.10972</strain>
    </source>
</reference>
<feature type="transmembrane region" description="Helical" evidence="9">
    <location>
        <begin position="46"/>
        <end position="67"/>
    </location>
</feature>
<dbReference type="Pfam" id="PF04290">
    <property type="entry name" value="DctQ"/>
    <property type="match status" value="1"/>
</dbReference>
<dbReference type="Proteomes" id="UP000192656">
    <property type="component" value="Unassembled WGS sequence"/>
</dbReference>
<comment type="subcellular location">
    <subcellularLocation>
        <location evidence="1 9">Cell inner membrane</location>
        <topology evidence="1 9">Multi-pass membrane protein</topology>
    </subcellularLocation>
</comment>
<keyword evidence="12" id="KW-1185">Reference proteome</keyword>
<evidence type="ECO:0000313" key="11">
    <source>
        <dbReference type="EMBL" id="SMC53399.1"/>
    </source>
</evidence>
<dbReference type="EMBL" id="FWXR01000003">
    <property type="protein sequence ID" value="SMC53399.1"/>
    <property type="molecule type" value="Genomic_DNA"/>
</dbReference>
<comment type="subunit">
    <text evidence="9">The complex comprises the extracytoplasmic solute receptor protein and the two transmembrane proteins.</text>
</comment>
<keyword evidence="7 9" id="KW-0472">Membrane</keyword>